<keyword evidence="4" id="KW-1185">Reference proteome</keyword>
<dbReference type="eggNOG" id="ENOG502SGR0">
    <property type="taxonomic scope" value="Eukaryota"/>
</dbReference>
<dbReference type="OrthoDB" id="6620644at2759"/>
<dbReference type="EMBL" id="CH916366">
    <property type="protein sequence ID" value="EDV95560.1"/>
    <property type="molecule type" value="Genomic_DNA"/>
</dbReference>
<dbReference type="PhylomeDB" id="B4IZ38"/>
<feature type="compositionally biased region" description="Acidic residues" evidence="1">
    <location>
        <begin position="110"/>
        <end position="130"/>
    </location>
</feature>
<accession>B4IZ38</accession>
<reference evidence="3 4" key="1">
    <citation type="journal article" date="2007" name="Nature">
        <title>Evolution of genes and genomes on the Drosophila phylogeny.</title>
        <authorList>
            <consortium name="Drosophila 12 Genomes Consortium"/>
            <person name="Clark A.G."/>
            <person name="Eisen M.B."/>
            <person name="Smith D.R."/>
            <person name="Bergman C.M."/>
            <person name="Oliver B."/>
            <person name="Markow T.A."/>
            <person name="Kaufman T.C."/>
            <person name="Kellis M."/>
            <person name="Gelbart W."/>
            <person name="Iyer V.N."/>
            <person name="Pollard D.A."/>
            <person name="Sackton T.B."/>
            <person name="Larracuente A.M."/>
            <person name="Singh N.D."/>
            <person name="Abad J.P."/>
            <person name="Abt D.N."/>
            <person name="Adryan B."/>
            <person name="Aguade M."/>
            <person name="Akashi H."/>
            <person name="Anderson W.W."/>
            <person name="Aquadro C.F."/>
            <person name="Ardell D.H."/>
            <person name="Arguello R."/>
            <person name="Artieri C.G."/>
            <person name="Barbash D.A."/>
            <person name="Barker D."/>
            <person name="Barsanti P."/>
            <person name="Batterham P."/>
            <person name="Batzoglou S."/>
            <person name="Begun D."/>
            <person name="Bhutkar A."/>
            <person name="Blanco E."/>
            <person name="Bosak S.A."/>
            <person name="Bradley R.K."/>
            <person name="Brand A.D."/>
            <person name="Brent M.R."/>
            <person name="Brooks A.N."/>
            <person name="Brown R.H."/>
            <person name="Butlin R.K."/>
            <person name="Caggese C."/>
            <person name="Calvi B.R."/>
            <person name="Bernardo de Carvalho A."/>
            <person name="Caspi A."/>
            <person name="Castrezana S."/>
            <person name="Celniker S.E."/>
            <person name="Chang J.L."/>
            <person name="Chapple C."/>
            <person name="Chatterji S."/>
            <person name="Chinwalla A."/>
            <person name="Civetta A."/>
            <person name="Clifton S.W."/>
            <person name="Comeron J.M."/>
            <person name="Costello J.C."/>
            <person name="Coyne J.A."/>
            <person name="Daub J."/>
            <person name="David R.G."/>
            <person name="Delcher A.L."/>
            <person name="Delehaunty K."/>
            <person name="Do C.B."/>
            <person name="Ebling H."/>
            <person name="Edwards K."/>
            <person name="Eickbush T."/>
            <person name="Evans J.D."/>
            <person name="Filipski A."/>
            <person name="Findeiss S."/>
            <person name="Freyhult E."/>
            <person name="Fulton L."/>
            <person name="Fulton R."/>
            <person name="Garcia A.C."/>
            <person name="Gardiner A."/>
            <person name="Garfield D.A."/>
            <person name="Garvin B.E."/>
            <person name="Gibson G."/>
            <person name="Gilbert D."/>
            <person name="Gnerre S."/>
            <person name="Godfrey J."/>
            <person name="Good R."/>
            <person name="Gotea V."/>
            <person name="Gravely B."/>
            <person name="Greenberg A.J."/>
            <person name="Griffiths-Jones S."/>
            <person name="Gross S."/>
            <person name="Guigo R."/>
            <person name="Gustafson E.A."/>
            <person name="Haerty W."/>
            <person name="Hahn M.W."/>
            <person name="Halligan D.L."/>
            <person name="Halpern A.L."/>
            <person name="Halter G.M."/>
            <person name="Han M.V."/>
            <person name="Heger A."/>
            <person name="Hillier L."/>
            <person name="Hinrichs A.S."/>
            <person name="Holmes I."/>
            <person name="Hoskins R.A."/>
            <person name="Hubisz M.J."/>
            <person name="Hultmark D."/>
            <person name="Huntley M.A."/>
            <person name="Jaffe D.B."/>
            <person name="Jagadeeshan S."/>
            <person name="Jeck W.R."/>
            <person name="Johnson J."/>
            <person name="Jones C.D."/>
            <person name="Jordan W.C."/>
            <person name="Karpen G.H."/>
            <person name="Kataoka E."/>
            <person name="Keightley P.D."/>
            <person name="Kheradpour P."/>
            <person name="Kirkness E.F."/>
            <person name="Koerich L.B."/>
            <person name="Kristiansen K."/>
            <person name="Kudrna D."/>
            <person name="Kulathinal R.J."/>
            <person name="Kumar S."/>
            <person name="Kwok R."/>
            <person name="Lander E."/>
            <person name="Langley C.H."/>
            <person name="Lapoint R."/>
            <person name="Lazzaro B.P."/>
            <person name="Lee S.J."/>
            <person name="Levesque L."/>
            <person name="Li R."/>
            <person name="Lin C.F."/>
            <person name="Lin M.F."/>
            <person name="Lindblad-Toh K."/>
            <person name="Llopart A."/>
            <person name="Long M."/>
            <person name="Low L."/>
            <person name="Lozovsky E."/>
            <person name="Lu J."/>
            <person name="Luo M."/>
            <person name="Machado C.A."/>
            <person name="Makalowski W."/>
            <person name="Marzo M."/>
            <person name="Matsuda M."/>
            <person name="Matzkin L."/>
            <person name="McAllister B."/>
            <person name="McBride C.S."/>
            <person name="McKernan B."/>
            <person name="McKernan K."/>
            <person name="Mendez-Lago M."/>
            <person name="Minx P."/>
            <person name="Mollenhauer M.U."/>
            <person name="Montooth K."/>
            <person name="Mount S.M."/>
            <person name="Mu X."/>
            <person name="Myers E."/>
            <person name="Negre B."/>
            <person name="Newfeld S."/>
            <person name="Nielsen R."/>
            <person name="Noor M.A."/>
            <person name="O'Grady P."/>
            <person name="Pachter L."/>
            <person name="Papaceit M."/>
            <person name="Parisi M.J."/>
            <person name="Parisi M."/>
            <person name="Parts L."/>
            <person name="Pedersen J.S."/>
            <person name="Pesole G."/>
            <person name="Phillippy A.M."/>
            <person name="Ponting C.P."/>
            <person name="Pop M."/>
            <person name="Porcelli D."/>
            <person name="Powell J.R."/>
            <person name="Prohaska S."/>
            <person name="Pruitt K."/>
            <person name="Puig M."/>
            <person name="Quesneville H."/>
            <person name="Ram K.R."/>
            <person name="Rand D."/>
            <person name="Rasmussen M.D."/>
            <person name="Reed L.K."/>
            <person name="Reenan R."/>
            <person name="Reily A."/>
            <person name="Remington K.A."/>
            <person name="Rieger T.T."/>
            <person name="Ritchie M.G."/>
            <person name="Robin C."/>
            <person name="Rogers Y.H."/>
            <person name="Rohde C."/>
            <person name="Rozas J."/>
            <person name="Rubenfield M.J."/>
            <person name="Ruiz A."/>
            <person name="Russo S."/>
            <person name="Salzberg S.L."/>
            <person name="Sanchez-Gracia A."/>
            <person name="Saranga D.J."/>
            <person name="Sato H."/>
            <person name="Schaeffer S.W."/>
            <person name="Schatz M.C."/>
            <person name="Schlenke T."/>
            <person name="Schwartz R."/>
            <person name="Segarra C."/>
            <person name="Singh R.S."/>
            <person name="Sirot L."/>
            <person name="Sirota M."/>
            <person name="Sisneros N.B."/>
            <person name="Smith C.D."/>
            <person name="Smith T.F."/>
            <person name="Spieth J."/>
            <person name="Stage D.E."/>
            <person name="Stark A."/>
            <person name="Stephan W."/>
            <person name="Strausberg R.L."/>
            <person name="Strempel S."/>
            <person name="Sturgill D."/>
            <person name="Sutton G."/>
            <person name="Sutton G.G."/>
            <person name="Tao W."/>
            <person name="Teichmann S."/>
            <person name="Tobari Y.N."/>
            <person name="Tomimura Y."/>
            <person name="Tsolas J.M."/>
            <person name="Valente V.L."/>
            <person name="Venter E."/>
            <person name="Venter J.C."/>
            <person name="Vicario S."/>
            <person name="Vieira F.G."/>
            <person name="Vilella A.J."/>
            <person name="Villasante A."/>
            <person name="Walenz B."/>
            <person name="Wang J."/>
            <person name="Wasserman M."/>
            <person name="Watts T."/>
            <person name="Wilson D."/>
            <person name="Wilson R.K."/>
            <person name="Wing R.A."/>
            <person name="Wolfner M.F."/>
            <person name="Wong A."/>
            <person name="Wong G.K."/>
            <person name="Wu C.I."/>
            <person name="Wu G."/>
            <person name="Yamamoto D."/>
            <person name="Yang H.P."/>
            <person name="Yang S.P."/>
            <person name="Yorke J.A."/>
            <person name="Yoshida K."/>
            <person name="Zdobnov E."/>
            <person name="Zhang P."/>
            <person name="Zhang Y."/>
            <person name="Zimin A.V."/>
            <person name="Baldwin J."/>
            <person name="Abdouelleil A."/>
            <person name="Abdulkadir J."/>
            <person name="Abebe A."/>
            <person name="Abera B."/>
            <person name="Abreu J."/>
            <person name="Acer S.C."/>
            <person name="Aftuck L."/>
            <person name="Alexander A."/>
            <person name="An P."/>
            <person name="Anderson E."/>
            <person name="Anderson S."/>
            <person name="Arachi H."/>
            <person name="Azer M."/>
            <person name="Bachantsang P."/>
            <person name="Barry A."/>
            <person name="Bayul T."/>
            <person name="Berlin A."/>
            <person name="Bessette D."/>
            <person name="Bloom T."/>
            <person name="Blye J."/>
            <person name="Boguslavskiy L."/>
            <person name="Bonnet C."/>
            <person name="Boukhgalter B."/>
            <person name="Bourzgui I."/>
            <person name="Brown A."/>
            <person name="Cahill P."/>
            <person name="Channer S."/>
            <person name="Cheshatsang Y."/>
            <person name="Chuda L."/>
            <person name="Citroen M."/>
            <person name="Collymore A."/>
            <person name="Cooke P."/>
            <person name="Costello M."/>
            <person name="D'Aco K."/>
            <person name="Daza R."/>
            <person name="De Haan G."/>
            <person name="DeGray S."/>
            <person name="DeMaso C."/>
            <person name="Dhargay N."/>
            <person name="Dooley K."/>
            <person name="Dooley E."/>
            <person name="Doricent M."/>
            <person name="Dorje P."/>
            <person name="Dorjee K."/>
            <person name="Dupes A."/>
            <person name="Elong R."/>
            <person name="Falk J."/>
            <person name="Farina A."/>
            <person name="Faro S."/>
            <person name="Ferguson D."/>
            <person name="Fisher S."/>
            <person name="Foley C.D."/>
            <person name="Franke A."/>
            <person name="Friedrich D."/>
            <person name="Gadbois L."/>
            <person name="Gearin G."/>
            <person name="Gearin C.R."/>
            <person name="Giannoukos G."/>
            <person name="Goode T."/>
            <person name="Graham J."/>
            <person name="Grandbois E."/>
            <person name="Grewal S."/>
            <person name="Gyaltsen K."/>
            <person name="Hafez N."/>
            <person name="Hagos B."/>
            <person name="Hall J."/>
            <person name="Henson C."/>
            <person name="Hollinger A."/>
            <person name="Honan T."/>
            <person name="Huard M.D."/>
            <person name="Hughes L."/>
            <person name="Hurhula B."/>
            <person name="Husby M.E."/>
            <person name="Kamat A."/>
            <person name="Kanga B."/>
            <person name="Kashin S."/>
            <person name="Khazanovich D."/>
            <person name="Kisner P."/>
            <person name="Lance K."/>
            <person name="Lara M."/>
            <person name="Lee W."/>
            <person name="Lennon N."/>
            <person name="Letendre F."/>
            <person name="LeVine R."/>
            <person name="Lipovsky A."/>
            <person name="Liu X."/>
            <person name="Liu J."/>
            <person name="Liu S."/>
            <person name="Lokyitsang T."/>
            <person name="Lokyitsang Y."/>
            <person name="Lubonja R."/>
            <person name="Lui A."/>
            <person name="MacDonald P."/>
            <person name="Magnisalis V."/>
            <person name="Maru K."/>
            <person name="Matthews C."/>
            <person name="McCusker W."/>
            <person name="McDonough S."/>
            <person name="Mehta T."/>
            <person name="Meldrim J."/>
            <person name="Meneus L."/>
            <person name="Mihai O."/>
            <person name="Mihalev A."/>
            <person name="Mihova T."/>
            <person name="Mittelman R."/>
            <person name="Mlenga V."/>
            <person name="Montmayeur A."/>
            <person name="Mulrain L."/>
            <person name="Navidi A."/>
            <person name="Naylor J."/>
            <person name="Negash T."/>
            <person name="Nguyen T."/>
            <person name="Nguyen N."/>
            <person name="Nicol R."/>
            <person name="Norbu C."/>
            <person name="Norbu N."/>
            <person name="Novod N."/>
            <person name="O'Neill B."/>
            <person name="Osman S."/>
            <person name="Markiewicz E."/>
            <person name="Oyono O.L."/>
            <person name="Patti C."/>
            <person name="Phunkhang P."/>
            <person name="Pierre F."/>
            <person name="Priest M."/>
            <person name="Raghuraman S."/>
            <person name="Rege F."/>
            <person name="Reyes R."/>
            <person name="Rise C."/>
            <person name="Rogov P."/>
            <person name="Ross K."/>
            <person name="Ryan E."/>
            <person name="Settipalli S."/>
            <person name="Shea T."/>
            <person name="Sherpa N."/>
            <person name="Shi L."/>
            <person name="Shih D."/>
            <person name="Sparrow T."/>
            <person name="Spaulding J."/>
            <person name="Stalker J."/>
            <person name="Stange-Thomann N."/>
            <person name="Stavropoulos S."/>
            <person name="Stone C."/>
            <person name="Strader C."/>
            <person name="Tesfaye S."/>
            <person name="Thomson T."/>
            <person name="Thoulutsang Y."/>
            <person name="Thoulutsang D."/>
            <person name="Topham K."/>
            <person name="Topping I."/>
            <person name="Tsamla T."/>
            <person name="Vassiliev H."/>
            <person name="Vo A."/>
            <person name="Wangchuk T."/>
            <person name="Wangdi T."/>
            <person name="Weiand M."/>
            <person name="Wilkinson J."/>
            <person name="Wilson A."/>
            <person name="Yadav S."/>
            <person name="Young G."/>
            <person name="Yu Q."/>
            <person name="Zembek L."/>
            <person name="Zhong D."/>
            <person name="Zimmer A."/>
            <person name="Zwirko Z."/>
            <person name="Jaffe D.B."/>
            <person name="Alvarez P."/>
            <person name="Brockman W."/>
            <person name="Butler J."/>
            <person name="Chin C."/>
            <person name="Gnerre S."/>
            <person name="Grabherr M."/>
            <person name="Kleber M."/>
            <person name="Mauceli E."/>
            <person name="MacCallum I."/>
        </authorList>
    </citation>
    <scope>NUCLEOTIDE SEQUENCE [LARGE SCALE GENOMIC DNA]</scope>
    <source>
        <strain evidence="4">Tucson 15287-2541.00</strain>
    </source>
</reference>
<feature type="compositionally biased region" description="Low complexity" evidence="1">
    <location>
        <begin position="76"/>
        <end position="91"/>
    </location>
</feature>
<feature type="chain" id="PRO_5002811033" evidence="2">
    <location>
        <begin position="24"/>
        <end position="130"/>
    </location>
</feature>
<dbReference type="AlphaFoldDB" id="B4IZ38"/>
<protein>
    <submittedName>
        <fullName evidence="3">GH15708</fullName>
    </submittedName>
</protein>
<evidence type="ECO:0000313" key="3">
    <source>
        <dbReference type="EMBL" id="EDV95560.1"/>
    </source>
</evidence>
<dbReference type="Proteomes" id="UP000001070">
    <property type="component" value="Unassembled WGS sequence"/>
</dbReference>
<feature type="signal peptide" evidence="2">
    <location>
        <begin position="1"/>
        <end position="23"/>
    </location>
</feature>
<feature type="region of interest" description="Disordered" evidence="1">
    <location>
        <begin position="108"/>
        <end position="130"/>
    </location>
</feature>
<evidence type="ECO:0000256" key="2">
    <source>
        <dbReference type="SAM" id="SignalP"/>
    </source>
</evidence>
<proteinExistence type="predicted"/>
<dbReference type="HOGENOM" id="CLU_159526_0_0_1"/>
<evidence type="ECO:0000256" key="1">
    <source>
        <dbReference type="SAM" id="MobiDB-lite"/>
    </source>
</evidence>
<name>B4IZ38_DROGR</name>
<keyword evidence="2" id="KW-0732">Signal</keyword>
<sequence length="130" mass="14685">MFKSVWPTLIGLIMLSLCILVKAAPYQELEPRKGHVPVYIRHGNEALSQIHPGLAEAFNEENDSQSQQLKAENLITESPSTTETAKSSTESDIASFDTIKAKDIMGLLEEQLEEQEQEQEQQELEQEEEQ</sequence>
<dbReference type="STRING" id="7222.B4IZ38"/>
<organism evidence="4">
    <name type="scientific">Drosophila grimshawi</name>
    <name type="common">Hawaiian fruit fly</name>
    <name type="synonym">Idiomyia grimshawi</name>
    <dbReference type="NCBI Taxonomy" id="7222"/>
    <lineage>
        <taxon>Eukaryota</taxon>
        <taxon>Metazoa</taxon>
        <taxon>Ecdysozoa</taxon>
        <taxon>Arthropoda</taxon>
        <taxon>Hexapoda</taxon>
        <taxon>Insecta</taxon>
        <taxon>Pterygota</taxon>
        <taxon>Neoptera</taxon>
        <taxon>Endopterygota</taxon>
        <taxon>Diptera</taxon>
        <taxon>Brachycera</taxon>
        <taxon>Muscomorpha</taxon>
        <taxon>Ephydroidea</taxon>
        <taxon>Drosophilidae</taxon>
        <taxon>Drosophila</taxon>
        <taxon>Hawaiian Drosophila</taxon>
    </lineage>
</organism>
<dbReference type="InParanoid" id="B4IZ38"/>
<feature type="region of interest" description="Disordered" evidence="1">
    <location>
        <begin position="73"/>
        <end position="94"/>
    </location>
</feature>
<dbReference type="OMA" id="MAKNTHI"/>
<evidence type="ECO:0000313" key="4">
    <source>
        <dbReference type="Proteomes" id="UP000001070"/>
    </source>
</evidence>
<gene>
    <name evidence="3" type="primary">Dgri\GH15708</name>
    <name evidence="3" type="ORF">Dgri_GH15708</name>
</gene>